<protein>
    <recommendedName>
        <fullName evidence="3">DUF72 domain-containing protein</fullName>
    </recommendedName>
</protein>
<dbReference type="RefSeq" id="WP_012794063.1">
    <property type="nucleotide sequence ID" value="NC_013132.1"/>
</dbReference>
<dbReference type="Gene3D" id="3.20.20.410">
    <property type="entry name" value="Protein of unknown function UPF0759"/>
    <property type="match status" value="1"/>
</dbReference>
<dbReference type="PANTHER" id="PTHR30348">
    <property type="entry name" value="UNCHARACTERIZED PROTEIN YECE"/>
    <property type="match status" value="1"/>
</dbReference>
<dbReference type="SUPFAM" id="SSF117396">
    <property type="entry name" value="TM1631-like"/>
    <property type="match status" value="1"/>
</dbReference>
<dbReference type="InterPro" id="IPR002763">
    <property type="entry name" value="DUF72"/>
</dbReference>
<accession>A0A979GAK1</accession>
<evidence type="ECO:0000313" key="1">
    <source>
        <dbReference type="EMBL" id="ACU63900.1"/>
    </source>
</evidence>
<name>A0A979GAK1_CHIPD</name>
<reference evidence="1 2" key="2">
    <citation type="journal article" date="2010" name="Stand. Genomic Sci.">
        <title>Complete genome sequence of Chitinophaga pinensis type strain (UQM 2034).</title>
        <authorList>
            <person name="Glavina Del Rio T."/>
            <person name="Abt B."/>
            <person name="Spring S."/>
            <person name="Lapidus A."/>
            <person name="Nolan M."/>
            <person name="Tice H."/>
            <person name="Copeland A."/>
            <person name="Cheng J.F."/>
            <person name="Chen F."/>
            <person name="Bruce D."/>
            <person name="Goodwin L."/>
            <person name="Pitluck S."/>
            <person name="Ivanova N."/>
            <person name="Mavromatis K."/>
            <person name="Mikhailova N."/>
            <person name="Pati A."/>
            <person name="Chen A."/>
            <person name="Palaniappan K."/>
            <person name="Land M."/>
            <person name="Hauser L."/>
            <person name="Chang Y.J."/>
            <person name="Jeffries C.D."/>
            <person name="Chain P."/>
            <person name="Saunders E."/>
            <person name="Detter J.C."/>
            <person name="Brettin T."/>
            <person name="Rohde M."/>
            <person name="Goker M."/>
            <person name="Bristow J."/>
            <person name="Eisen J.A."/>
            <person name="Markowitz V."/>
            <person name="Hugenholtz P."/>
            <person name="Kyrpides N.C."/>
            <person name="Klenk H.P."/>
            <person name="Lucas S."/>
        </authorList>
    </citation>
    <scope>NUCLEOTIDE SEQUENCE [LARGE SCALE GENOMIC DNA]</scope>
    <source>
        <strain evidence="2">ATCC 43595 / DSM 2588 / LMG 13176 / NBRC 15968 / NCIMB 11800 / UQM 2034</strain>
    </source>
</reference>
<dbReference type="OrthoDB" id="9780310at2"/>
<dbReference type="EMBL" id="CP001699">
    <property type="protein sequence ID" value="ACU63900.1"/>
    <property type="molecule type" value="Genomic_DNA"/>
</dbReference>
<dbReference type="PANTHER" id="PTHR30348:SF4">
    <property type="entry name" value="DUF72 DOMAIN-CONTAINING PROTEIN"/>
    <property type="match status" value="1"/>
</dbReference>
<gene>
    <name evidence="1" type="ordered locus">Cpin_6496</name>
</gene>
<dbReference type="InterPro" id="IPR036520">
    <property type="entry name" value="UPF0759_sf"/>
</dbReference>
<dbReference type="AlphaFoldDB" id="A0A979GAK1"/>
<dbReference type="Proteomes" id="UP000002215">
    <property type="component" value="Chromosome"/>
</dbReference>
<reference evidence="2" key="1">
    <citation type="submission" date="2009-08" db="EMBL/GenBank/DDBJ databases">
        <title>The complete genome of Chitinophaga pinensis DSM 2588.</title>
        <authorList>
            <consortium name="US DOE Joint Genome Institute (JGI-PGF)"/>
            <person name="Lucas S."/>
            <person name="Copeland A."/>
            <person name="Lapidus A."/>
            <person name="Glavina del Rio T."/>
            <person name="Dalin E."/>
            <person name="Tice H."/>
            <person name="Bruce D."/>
            <person name="Goodwin L."/>
            <person name="Pitluck S."/>
            <person name="Kyrpides N."/>
            <person name="Mavromatis K."/>
            <person name="Ivanova N."/>
            <person name="Mikhailova N."/>
            <person name="Sims D."/>
            <person name="Meinche L."/>
            <person name="Brettin T."/>
            <person name="Detter J.C."/>
            <person name="Han C."/>
            <person name="Larimer F."/>
            <person name="Land M."/>
            <person name="Hauser L."/>
            <person name="Markowitz V."/>
            <person name="Cheng J.-F."/>
            <person name="Hugenholtz P."/>
            <person name="Woyke T."/>
            <person name="Wu D."/>
            <person name="Spring S."/>
            <person name="Klenk H.-P."/>
            <person name="Eisen J.A."/>
        </authorList>
    </citation>
    <scope>NUCLEOTIDE SEQUENCE [LARGE SCALE GENOMIC DNA]</scope>
    <source>
        <strain evidence="2">ATCC 43595 / DSM 2588 / LMG 13176 / NBRC 15968 / NCIMB 11800 / UQM 2034</strain>
    </source>
</reference>
<dbReference type="KEGG" id="cpi:Cpin_6496"/>
<sequence>MATGKIHIGTSGWSYKHWREIFYPPDLKPTDYLSFYAGHFHTAEINTSFYHLPKPATVEKWTATVNSRFRFCPKISRYITHIKKLNDPEDTLPRFFDVFDPVQKHLGPVLIQLPATLGFHEDKVSHFFEVLKQYKGYTFAIEPRHDSWLKDNAIALLEKYKVTFVIAESGKRWPYGEFVTARHIYVRFHGPDGSYATSYSHRTLEKYAQKVLDWQQEGHIVWVFFNNDVHGYAIENAKTLIDMTKV</sequence>
<evidence type="ECO:0008006" key="3">
    <source>
        <dbReference type="Google" id="ProtNLM"/>
    </source>
</evidence>
<dbReference type="Pfam" id="PF01904">
    <property type="entry name" value="DUF72"/>
    <property type="match status" value="1"/>
</dbReference>
<evidence type="ECO:0000313" key="2">
    <source>
        <dbReference type="Proteomes" id="UP000002215"/>
    </source>
</evidence>
<organism evidence="1 2">
    <name type="scientific">Chitinophaga pinensis (strain ATCC 43595 / DSM 2588 / LMG 13176 / NBRC 15968 / NCIMB 11800 / UQM 2034)</name>
    <dbReference type="NCBI Taxonomy" id="485918"/>
    <lineage>
        <taxon>Bacteria</taxon>
        <taxon>Pseudomonadati</taxon>
        <taxon>Bacteroidota</taxon>
        <taxon>Chitinophagia</taxon>
        <taxon>Chitinophagales</taxon>
        <taxon>Chitinophagaceae</taxon>
        <taxon>Chitinophaga</taxon>
    </lineage>
</organism>
<proteinExistence type="predicted"/>